<dbReference type="PANTHER" id="PTHR30627:SF1">
    <property type="entry name" value="PEPTIDOGLYCAN D,D-TRANSPEPTIDASE FTSI"/>
    <property type="match status" value="1"/>
</dbReference>
<dbReference type="STRING" id="1123291.SAMN04490355_101577"/>
<protein>
    <submittedName>
        <fullName evidence="5">Stage V sporulation protein D (Sporulation-specific penicillin-binding protein)</fullName>
    </submittedName>
</protein>
<dbReference type="Gene3D" id="3.40.710.10">
    <property type="entry name" value="DD-peptidase/beta-lactamase superfamily"/>
    <property type="match status" value="1"/>
</dbReference>
<accession>A0A1I4K324</accession>
<evidence type="ECO:0000256" key="1">
    <source>
        <dbReference type="ARBA" id="ARBA00004370"/>
    </source>
</evidence>
<dbReference type="SMART" id="SM00740">
    <property type="entry name" value="PASTA"/>
    <property type="match status" value="2"/>
</dbReference>
<dbReference type="Pfam" id="PF03793">
    <property type="entry name" value="PASTA"/>
    <property type="match status" value="2"/>
</dbReference>
<dbReference type="AlphaFoldDB" id="A0A1I4K324"/>
<dbReference type="PANTHER" id="PTHR30627">
    <property type="entry name" value="PEPTIDOGLYCAN D,D-TRANSPEPTIDASE"/>
    <property type="match status" value="1"/>
</dbReference>
<reference evidence="6" key="1">
    <citation type="submission" date="2016-10" db="EMBL/GenBank/DDBJ databases">
        <authorList>
            <person name="Varghese N."/>
            <person name="Submissions S."/>
        </authorList>
    </citation>
    <scope>NUCLEOTIDE SEQUENCE [LARGE SCALE GENOMIC DNA]</scope>
    <source>
        <strain evidence="6">DSM 13327</strain>
    </source>
</reference>
<dbReference type="PROSITE" id="PS51178">
    <property type="entry name" value="PASTA"/>
    <property type="match status" value="2"/>
</dbReference>
<dbReference type="GO" id="GO:0071555">
    <property type="term" value="P:cell wall organization"/>
    <property type="evidence" value="ECO:0007669"/>
    <property type="project" value="TreeGrafter"/>
</dbReference>
<keyword evidence="6" id="KW-1185">Reference proteome</keyword>
<dbReference type="NCBIfam" id="TIGR02214">
    <property type="entry name" value="spoVD_pbp"/>
    <property type="match status" value="1"/>
</dbReference>
<sequence length="695" mass="75803">MASSSHVTIRKRVACLFLLIAVIMSGLGFRLMYLQFYKSNWLTENALDQRVRDIPVEAKRGTIFDRNGRELGVSISTESVYAIPAEIVDVEGTAARLAAILTLDRDKLAAKLKRRQAFTWVKRKVDREIAKEIHMLNLPGIGLTQENQRYYPNDNLAAHILGFTGIDSQGLDGVELTFDSYLKGRSGSIVVEYDARGQEIPYASHQFIKPVEGHNIYLTIDIVIQQIIERELEKVMQDTKAQAATIIAIEPSTGEILALANRPDYNPNSFAEFSPKLWRNIAVSNAYEPGSTFKILTTTAALGEKVVSLNERFFDPGSVEVQGRTIHCWKDGGHGSQTFQEVVENSCNVGFVNVGLRLGVESFYKYFTAFGLGKHTNVDLPGEAKGIIIEQSQVKPINIATMSMGQSIAVTPLQLVTAVAAVANDGQRLRPQIVREVRGKDGEIIRGFTPDIINQVVDVETAQEVKKVLESVVANGTGKNAYIEGFRIAGKTGTAQKVGAGGYMPGKYVASFVGFAPADKPQIVMVVIIDEPVGLYYGGQIAAPVFTGIMNDVLQYLKIAPKITEAETSTTKETHVIVPSVINLLVAEATQELKKSGLSVRVEEAGERVADQIPKPGSRIPKDSSVLLYTMTPRYGAGEITVPDCTGQSLREAADTLAEVGLRIKPIGVGIKSIRQEPLAGSKALPGSEITMYFE</sequence>
<dbReference type="GO" id="GO:0005886">
    <property type="term" value="C:plasma membrane"/>
    <property type="evidence" value="ECO:0007669"/>
    <property type="project" value="TreeGrafter"/>
</dbReference>
<evidence type="ECO:0000256" key="3">
    <source>
        <dbReference type="ARBA" id="ARBA00023136"/>
    </source>
</evidence>
<dbReference type="RefSeq" id="WP_090936148.1">
    <property type="nucleotide sequence ID" value="NZ_FOTS01000015.1"/>
</dbReference>
<evidence type="ECO:0000259" key="4">
    <source>
        <dbReference type="PROSITE" id="PS51178"/>
    </source>
</evidence>
<dbReference type="SUPFAM" id="SSF54184">
    <property type="entry name" value="Penicillin-binding protein 2x (pbp-2x), c-terminal domain"/>
    <property type="match status" value="2"/>
</dbReference>
<dbReference type="SUPFAM" id="SSF56519">
    <property type="entry name" value="Penicillin binding protein dimerisation domain"/>
    <property type="match status" value="1"/>
</dbReference>
<dbReference type="InterPro" id="IPR050515">
    <property type="entry name" value="Beta-lactam/transpept"/>
</dbReference>
<dbReference type="Gene3D" id="3.30.10.20">
    <property type="match status" value="2"/>
</dbReference>
<dbReference type="InterPro" id="IPR036138">
    <property type="entry name" value="PBP_dimer_sf"/>
</dbReference>
<dbReference type="Gene3D" id="3.90.1310.10">
    <property type="entry name" value="Penicillin-binding protein 2a (Domain 2)"/>
    <property type="match status" value="1"/>
</dbReference>
<dbReference type="Proteomes" id="UP000199520">
    <property type="component" value="Unassembled WGS sequence"/>
</dbReference>
<organism evidence="5 6">
    <name type="scientific">Pelosinus propionicus DSM 13327</name>
    <dbReference type="NCBI Taxonomy" id="1123291"/>
    <lineage>
        <taxon>Bacteria</taxon>
        <taxon>Bacillati</taxon>
        <taxon>Bacillota</taxon>
        <taxon>Negativicutes</taxon>
        <taxon>Selenomonadales</taxon>
        <taxon>Sporomusaceae</taxon>
        <taxon>Pelosinus</taxon>
    </lineage>
</organism>
<dbReference type="CDD" id="cd06576">
    <property type="entry name" value="PASTA_Pbp2x-like_1"/>
    <property type="match status" value="1"/>
</dbReference>
<evidence type="ECO:0000256" key="2">
    <source>
        <dbReference type="ARBA" id="ARBA00007171"/>
    </source>
</evidence>
<comment type="subcellular location">
    <subcellularLocation>
        <location evidence="1">Membrane</location>
    </subcellularLocation>
</comment>
<dbReference type="InterPro" id="IPR005543">
    <property type="entry name" value="PASTA_dom"/>
</dbReference>
<dbReference type="Pfam" id="PF03717">
    <property type="entry name" value="PBP_dimer"/>
    <property type="match status" value="1"/>
</dbReference>
<feature type="domain" description="PASTA" evidence="4">
    <location>
        <begin position="636"/>
        <end position="695"/>
    </location>
</feature>
<dbReference type="InterPro" id="IPR005311">
    <property type="entry name" value="PBP_dimer"/>
</dbReference>
<comment type="similarity">
    <text evidence="2">Belongs to the transpeptidase family.</text>
</comment>
<dbReference type="InterPro" id="IPR001460">
    <property type="entry name" value="PCN-bd_Tpept"/>
</dbReference>
<proteinExistence type="inferred from homology"/>
<dbReference type="InterPro" id="IPR012338">
    <property type="entry name" value="Beta-lactam/transpept-like"/>
</dbReference>
<dbReference type="Pfam" id="PF00905">
    <property type="entry name" value="Transpeptidase"/>
    <property type="match status" value="1"/>
</dbReference>
<gene>
    <name evidence="5" type="ORF">SAMN04490355_101577</name>
</gene>
<evidence type="ECO:0000313" key="6">
    <source>
        <dbReference type="Proteomes" id="UP000199520"/>
    </source>
</evidence>
<dbReference type="GO" id="GO:0008658">
    <property type="term" value="F:penicillin binding"/>
    <property type="evidence" value="ECO:0007669"/>
    <property type="project" value="InterPro"/>
</dbReference>
<dbReference type="OrthoDB" id="9770103at2"/>
<dbReference type="EMBL" id="FOTS01000015">
    <property type="protein sequence ID" value="SFL73031.1"/>
    <property type="molecule type" value="Genomic_DNA"/>
</dbReference>
<feature type="domain" description="PASTA" evidence="4">
    <location>
        <begin position="572"/>
        <end position="632"/>
    </location>
</feature>
<name>A0A1I4K324_9FIRM</name>
<keyword evidence="3" id="KW-0472">Membrane</keyword>
<dbReference type="InterPro" id="IPR011927">
    <property type="entry name" value="SpoVD_pbp"/>
</dbReference>
<dbReference type="Gene3D" id="3.30.450.330">
    <property type="match status" value="1"/>
</dbReference>
<evidence type="ECO:0000313" key="5">
    <source>
        <dbReference type="EMBL" id="SFL73031.1"/>
    </source>
</evidence>
<dbReference type="SUPFAM" id="SSF56601">
    <property type="entry name" value="beta-lactamase/transpeptidase-like"/>
    <property type="match status" value="1"/>
</dbReference>